<evidence type="ECO:0000259" key="2">
    <source>
        <dbReference type="Pfam" id="PF04937"/>
    </source>
</evidence>
<protein>
    <recommendedName>
        <fullName evidence="2">DUF659 domain-containing protein</fullName>
    </recommendedName>
</protein>
<sequence length="507" mass="57475">MAREKGPMWDFFWEGPKSNGCHARAYCLGCIRNKMSRSQLSDEDTKKIDNEQAFKQACSNTTSVLREKKAMIAHILRGKKGCQHASQEAVRKAQELRDGLKGKKRDKEEDSDNDEAKDNDMMASASSKRRKIVDRVQTHQTKLKVFKGIDIPFTEEQKKSIQAQFLCASVSAKLPSLWVEDPEIIKLFLMFRSAAGDVIPSRKVLSERLLHEEYERVEAELKEELEGRSVTLTCDGVKDISKNSLMGVNVSAGFKPHMVDLYDATEGGKDGNAMCIAFEKMIDKTEREYKCEVVALGTDNDGGSRAGHVKLGKLRPWVFEFPCVTHQGQLVLGDYFKACPEAAETSEDSTDLVGWINNHGKVQKIFDRTQKEKTGKSLMYIAGNLTRWTTHEASFKRLDEVNVPLRSASMEKHLQIIEAEVGAEKNFREVQRLRTDAEAHCDLIDDFSFWQRLRRIIEDIEPISYATNICQSDHARLDVVLLAFVGIFLHFRNLPSSRSQVSKEMVT</sequence>
<organism evidence="3 4">
    <name type="scientific">Marasmiellus scandens</name>
    <dbReference type="NCBI Taxonomy" id="2682957"/>
    <lineage>
        <taxon>Eukaryota</taxon>
        <taxon>Fungi</taxon>
        <taxon>Dikarya</taxon>
        <taxon>Basidiomycota</taxon>
        <taxon>Agaricomycotina</taxon>
        <taxon>Agaricomycetes</taxon>
        <taxon>Agaricomycetidae</taxon>
        <taxon>Agaricales</taxon>
        <taxon>Marasmiineae</taxon>
        <taxon>Omphalotaceae</taxon>
        <taxon>Marasmiellus</taxon>
    </lineage>
</organism>
<dbReference type="Proteomes" id="UP001498398">
    <property type="component" value="Unassembled WGS sequence"/>
</dbReference>
<feature type="region of interest" description="Disordered" evidence="1">
    <location>
        <begin position="83"/>
        <end position="132"/>
    </location>
</feature>
<proteinExistence type="predicted"/>
<feature type="domain" description="DUF659" evidence="2">
    <location>
        <begin position="200"/>
        <end position="337"/>
    </location>
</feature>
<keyword evidence="4" id="KW-1185">Reference proteome</keyword>
<dbReference type="Pfam" id="PF04937">
    <property type="entry name" value="DUF659"/>
    <property type="match status" value="1"/>
</dbReference>
<evidence type="ECO:0000313" key="3">
    <source>
        <dbReference type="EMBL" id="KAK7440944.1"/>
    </source>
</evidence>
<evidence type="ECO:0000313" key="4">
    <source>
        <dbReference type="Proteomes" id="UP001498398"/>
    </source>
</evidence>
<evidence type="ECO:0000256" key="1">
    <source>
        <dbReference type="SAM" id="MobiDB-lite"/>
    </source>
</evidence>
<dbReference type="InterPro" id="IPR007021">
    <property type="entry name" value="DUF659"/>
</dbReference>
<reference evidence="3 4" key="1">
    <citation type="submission" date="2024-01" db="EMBL/GenBank/DDBJ databases">
        <title>A draft genome for the cacao thread blight pathogen Marasmiellus scandens.</title>
        <authorList>
            <person name="Baruah I.K."/>
            <person name="Leung J."/>
            <person name="Bukari Y."/>
            <person name="Amoako-Attah I."/>
            <person name="Meinhardt L.W."/>
            <person name="Bailey B.A."/>
            <person name="Cohen S.P."/>
        </authorList>
    </citation>
    <scope>NUCLEOTIDE SEQUENCE [LARGE SCALE GENOMIC DNA]</scope>
    <source>
        <strain evidence="3 4">GH-19</strain>
    </source>
</reference>
<dbReference type="EMBL" id="JBANRG010000065">
    <property type="protein sequence ID" value="KAK7440944.1"/>
    <property type="molecule type" value="Genomic_DNA"/>
</dbReference>
<comment type="caution">
    <text evidence="3">The sequence shown here is derived from an EMBL/GenBank/DDBJ whole genome shotgun (WGS) entry which is preliminary data.</text>
</comment>
<dbReference type="SUPFAM" id="SSF53098">
    <property type="entry name" value="Ribonuclease H-like"/>
    <property type="match status" value="1"/>
</dbReference>
<name>A0ABR1IW85_9AGAR</name>
<accession>A0ABR1IW85</accession>
<gene>
    <name evidence="3" type="ORF">VKT23_016720</name>
</gene>
<feature type="compositionally biased region" description="Basic and acidic residues" evidence="1">
    <location>
        <begin position="89"/>
        <end position="120"/>
    </location>
</feature>
<dbReference type="InterPro" id="IPR012337">
    <property type="entry name" value="RNaseH-like_sf"/>
</dbReference>